<organism evidence="7 8">
    <name type="scientific">Orchesella dallaii</name>
    <dbReference type="NCBI Taxonomy" id="48710"/>
    <lineage>
        <taxon>Eukaryota</taxon>
        <taxon>Metazoa</taxon>
        <taxon>Ecdysozoa</taxon>
        <taxon>Arthropoda</taxon>
        <taxon>Hexapoda</taxon>
        <taxon>Collembola</taxon>
        <taxon>Entomobryomorpha</taxon>
        <taxon>Entomobryoidea</taxon>
        <taxon>Orchesellidae</taxon>
        <taxon>Orchesellinae</taxon>
        <taxon>Orchesella</taxon>
    </lineage>
</organism>
<evidence type="ECO:0000259" key="6">
    <source>
        <dbReference type="PROSITE" id="PS50089"/>
    </source>
</evidence>
<gene>
    <name evidence="7" type="ORF">ODALV1_LOCUS26990</name>
</gene>
<evidence type="ECO:0000313" key="8">
    <source>
        <dbReference type="Proteomes" id="UP001642540"/>
    </source>
</evidence>
<feature type="coiled-coil region" evidence="4">
    <location>
        <begin position="161"/>
        <end position="209"/>
    </location>
</feature>
<keyword evidence="4" id="KW-0175">Coiled coil</keyword>
<feature type="compositionally biased region" description="Low complexity" evidence="5">
    <location>
        <begin position="279"/>
        <end position="288"/>
    </location>
</feature>
<keyword evidence="1 3" id="KW-0863">Zinc-finger</keyword>
<name>A0ABP1RWF1_9HEXA</name>
<evidence type="ECO:0000256" key="5">
    <source>
        <dbReference type="SAM" id="MobiDB-lite"/>
    </source>
</evidence>
<evidence type="ECO:0000313" key="7">
    <source>
        <dbReference type="EMBL" id="CAL8137594.1"/>
    </source>
</evidence>
<dbReference type="EMBL" id="CAXLJM020000118">
    <property type="protein sequence ID" value="CAL8137594.1"/>
    <property type="molecule type" value="Genomic_DNA"/>
</dbReference>
<feature type="region of interest" description="Disordered" evidence="5">
    <location>
        <begin position="268"/>
        <end position="300"/>
    </location>
</feature>
<sequence>MATLCSICQDYLTERPQALQEGQDLIMCALACGHLFHRICVSQWFSRGEVGARAAQVQGNCPCCKKLVSLNHALRIYPTGDEEGDRMVRQDRDLRNAQDENENLTSELAEVDSQLKRTQLTLEEERVGHDMLKMEFGEAASRMDAMQSELQDYKDMTLAVENSLKSILEKTERERNEALRKLTEMEAQLQRLNTENDKLTREDARKHKEIQCLQASLFAKDDTDKKTFSNNGVGGAGSLLTGRGHLSYSHDDIISGADMSIVRETELIELSDSDESPRRSSTSTVSPRSEGRISPLPQPQSEAFAIAGFDAFFTTVKKDKSSAMGSGSTSDSDSANSVD</sequence>
<dbReference type="InterPro" id="IPR013083">
    <property type="entry name" value="Znf_RING/FYVE/PHD"/>
</dbReference>
<evidence type="ECO:0000256" key="2">
    <source>
        <dbReference type="ARBA" id="ARBA00022833"/>
    </source>
</evidence>
<feature type="region of interest" description="Disordered" evidence="5">
    <location>
        <begin position="320"/>
        <end position="339"/>
    </location>
</feature>
<protein>
    <recommendedName>
        <fullName evidence="6">RING-type domain-containing protein</fullName>
    </recommendedName>
</protein>
<accession>A0ABP1RWF1</accession>
<dbReference type="Proteomes" id="UP001642540">
    <property type="component" value="Unassembled WGS sequence"/>
</dbReference>
<dbReference type="PROSITE" id="PS50089">
    <property type="entry name" value="ZF_RING_2"/>
    <property type="match status" value="1"/>
</dbReference>
<feature type="compositionally biased region" description="Low complexity" evidence="5">
    <location>
        <begin position="322"/>
        <end position="339"/>
    </location>
</feature>
<keyword evidence="8" id="KW-1185">Reference proteome</keyword>
<proteinExistence type="predicted"/>
<dbReference type="PANTHER" id="PTHR47344:SF1">
    <property type="entry name" value="RING ZINC FINGER PROTEIN-RELATED"/>
    <property type="match status" value="1"/>
</dbReference>
<dbReference type="SMART" id="SM00184">
    <property type="entry name" value="RING"/>
    <property type="match status" value="1"/>
</dbReference>
<evidence type="ECO:0000256" key="3">
    <source>
        <dbReference type="PROSITE-ProRule" id="PRU00175"/>
    </source>
</evidence>
<dbReference type="Gene3D" id="3.30.40.10">
    <property type="entry name" value="Zinc/RING finger domain, C3HC4 (zinc finger)"/>
    <property type="match status" value="1"/>
</dbReference>
<dbReference type="InterPro" id="IPR001841">
    <property type="entry name" value="Znf_RING"/>
</dbReference>
<comment type="caution">
    <text evidence="7">The sequence shown here is derived from an EMBL/GenBank/DDBJ whole genome shotgun (WGS) entry which is preliminary data.</text>
</comment>
<reference evidence="7 8" key="1">
    <citation type="submission" date="2024-08" db="EMBL/GenBank/DDBJ databases">
        <authorList>
            <person name="Cucini C."/>
            <person name="Frati F."/>
        </authorList>
    </citation>
    <scope>NUCLEOTIDE SEQUENCE [LARGE SCALE GENOMIC DNA]</scope>
</reference>
<evidence type="ECO:0000256" key="1">
    <source>
        <dbReference type="ARBA" id="ARBA00022771"/>
    </source>
</evidence>
<keyword evidence="1 3" id="KW-0479">Metal-binding</keyword>
<evidence type="ECO:0000256" key="4">
    <source>
        <dbReference type="SAM" id="Coils"/>
    </source>
</evidence>
<dbReference type="SUPFAM" id="SSF57850">
    <property type="entry name" value="RING/U-box"/>
    <property type="match status" value="1"/>
</dbReference>
<keyword evidence="2" id="KW-0862">Zinc</keyword>
<dbReference type="PANTHER" id="PTHR47344">
    <property type="entry name" value="RING ZINC FINGER PROTEIN-RELATED"/>
    <property type="match status" value="1"/>
</dbReference>
<feature type="coiled-coil region" evidence="4">
    <location>
        <begin position="87"/>
        <end position="121"/>
    </location>
</feature>
<feature type="domain" description="RING-type" evidence="6">
    <location>
        <begin position="5"/>
        <end position="65"/>
    </location>
</feature>